<evidence type="ECO:0000256" key="7">
    <source>
        <dbReference type="SAM" id="Phobius"/>
    </source>
</evidence>
<evidence type="ECO:0000256" key="4">
    <source>
        <dbReference type="ARBA" id="ARBA00022692"/>
    </source>
</evidence>
<evidence type="ECO:0000313" key="10">
    <source>
        <dbReference type="EMBL" id="URA09887.1"/>
    </source>
</evidence>
<feature type="domain" description="MacB-like periplasmic core" evidence="9">
    <location>
        <begin position="17"/>
        <end position="251"/>
    </location>
</feature>
<dbReference type="InterPro" id="IPR003838">
    <property type="entry name" value="ABC3_permease_C"/>
</dbReference>
<feature type="transmembrane region" description="Helical" evidence="7">
    <location>
        <begin position="383"/>
        <end position="405"/>
    </location>
</feature>
<dbReference type="InterPro" id="IPR025857">
    <property type="entry name" value="MacB_PCD"/>
</dbReference>
<protein>
    <submittedName>
        <fullName evidence="10">ABC transporter permease</fullName>
    </submittedName>
</protein>
<evidence type="ECO:0000256" key="1">
    <source>
        <dbReference type="ARBA" id="ARBA00004651"/>
    </source>
</evidence>
<evidence type="ECO:0000256" key="3">
    <source>
        <dbReference type="ARBA" id="ARBA00022475"/>
    </source>
</evidence>
<dbReference type="PANTHER" id="PTHR30489">
    <property type="entry name" value="LIPOPROTEIN-RELEASING SYSTEM TRANSMEMBRANE PROTEIN LOLE"/>
    <property type="match status" value="1"/>
</dbReference>
<dbReference type="PANTHER" id="PTHR30489:SF0">
    <property type="entry name" value="LIPOPROTEIN-RELEASING SYSTEM TRANSMEMBRANE PROTEIN LOLE"/>
    <property type="match status" value="1"/>
</dbReference>
<feature type="transmembrane region" description="Helical" evidence="7">
    <location>
        <begin position="328"/>
        <end position="355"/>
    </location>
</feature>
<reference evidence="10" key="2">
    <citation type="submission" date="2022-06" db="EMBL/GenBank/DDBJ databases">
        <title>Thermospira aquatica gen. nov., sp. nov.</title>
        <authorList>
            <person name="Ben Ali Gam Z."/>
            <person name="Labat M."/>
        </authorList>
    </citation>
    <scope>NUCLEOTIDE SEQUENCE</scope>
    <source>
        <strain evidence="10">F1F22</strain>
    </source>
</reference>
<keyword evidence="4 7" id="KW-0812">Transmembrane</keyword>
<feature type="transmembrane region" description="Helical" evidence="7">
    <location>
        <begin position="286"/>
        <end position="308"/>
    </location>
</feature>
<dbReference type="Proteomes" id="UP001056539">
    <property type="component" value="Chromosome"/>
</dbReference>
<dbReference type="AlphaFoldDB" id="A0AAX3BC39"/>
<evidence type="ECO:0000259" key="8">
    <source>
        <dbReference type="Pfam" id="PF02687"/>
    </source>
</evidence>
<dbReference type="KEGG" id="taqu:KDW03_10435"/>
<comment type="subcellular location">
    <subcellularLocation>
        <location evidence="1">Cell membrane</location>
        <topology evidence="1">Multi-pass membrane protein</topology>
    </subcellularLocation>
</comment>
<sequence length="422" mass="47228">MLVKMALRNIRRNKRRSFLAVLSVTLALALVVVLQGLVEGMVDNMVKNGTKNDTGHIRITSRLYAENIRYYPVQYLVTEPEALRDEILKNEAWAKHITLITFRVRFPVLLQYEGNNKAAFGLGGDIGVEKDLLMLEKAIVDGRYLSGQVIEKDGHKYREVIVGKKMADILKIGVGDSFSVMLQGSDYGVRIPRFQVVGIFQTGLNMMDENIFQLSLDDARDILRTSGGVQEVLIFLKDYKKAPSLAKEIQAWLDKTEYWSDAVALSWNRAGGIVSAMEQILPIYNLIYFVVTFLGMLIITNIMMMIVLERRREIGLLKAMGMKSREILGLFLYEGLILGLLGSVFGVLLGLLISWPLSVWGLDFSSSLSNMNLPLDPVIRWKITAKSIVTSLGLGLFVAVIVSVIPSRLAARMRPVDAIRSV</sequence>
<dbReference type="RefSeq" id="WP_271435019.1">
    <property type="nucleotide sequence ID" value="NZ_CP073355.1"/>
</dbReference>
<keyword evidence="6 7" id="KW-0472">Membrane</keyword>
<proteinExistence type="inferred from homology"/>
<comment type="similarity">
    <text evidence="2">Belongs to the ABC-4 integral membrane protein family. LolC/E subfamily.</text>
</comment>
<dbReference type="Pfam" id="PF02687">
    <property type="entry name" value="FtsX"/>
    <property type="match status" value="1"/>
</dbReference>
<name>A0AAX3BC39_9SPIR</name>
<dbReference type="GO" id="GO:0098797">
    <property type="term" value="C:plasma membrane protein complex"/>
    <property type="evidence" value="ECO:0007669"/>
    <property type="project" value="TreeGrafter"/>
</dbReference>
<dbReference type="EMBL" id="CP073355">
    <property type="protein sequence ID" value="URA09887.1"/>
    <property type="molecule type" value="Genomic_DNA"/>
</dbReference>
<feature type="domain" description="ABC3 transporter permease C-terminal" evidence="8">
    <location>
        <begin position="286"/>
        <end position="414"/>
    </location>
</feature>
<dbReference type="GO" id="GO:0044874">
    <property type="term" value="P:lipoprotein localization to outer membrane"/>
    <property type="evidence" value="ECO:0007669"/>
    <property type="project" value="TreeGrafter"/>
</dbReference>
<gene>
    <name evidence="10" type="ORF">KDW03_10435</name>
</gene>
<evidence type="ECO:0000256" key="5">
    <source>
        <dbReference type="ARBA" id="ARBA00022989"/>
    </source>
</evidence>
<organism evidence="10 11">
    <name type="scientific">Thermospira aquatica</name>
    <dbReference type="NCBI Taxonomy" id="2828656"/>
    <lineage>
        <taxon>Bacteria</taxon>
        <taxon>Pseudomonadati</taxon>
        <taxon>Spirochaetota</taxon>
        <taxon>Spirochaetia</taxon>
        <taxon>Brevinematales</taxon>
        <taxon>Thermospiraceae</taxon>
        <taxon>Thermospira</taxon>
    </lineage>
</organism>
<evidence type="ECO:0000313" key="11">
    <source>
        <dbReference type="Proteomes" id="UP001056539"/>
    </source>
</evidence>
<evidence type="ECO:0000259" key="9">
    <source>
        <dbReference type="Pfam" id="PF12704"/>
    </source>
</evidence>
<evidence type="ECO:0000256" key="6">
    <source>
        <dbReference type="ARBA" id="ARBA00023136"/>
    </source>
</evidence>
<keyword evidence="11" id="KW-1185">Reference proteome</keyword>
<accession>A0AAX3BC39</accession>
<dbReference type="Pfam" id="PF12704">
    <property type="entry name" value="MacB_PCD"/>
    <property type="match status" value="1"/>
</dbReference>
<keyword evidence="5 7" id="KW-1133">Transmembrane helix</keyword>
<dbReference type="InterPro" id="IPR051447">
    <property type="entry name" value="Lipoprotein-release_system"/>
</dbReference>
<reference evidence="10" key="1">
    <citation type="submission" date="2021-04" db="EMBL/GenBank/DDBJ databases">
        <authorList>
            <person name="Postec A."/>
        </authorList>
    </citation>
    <scope>NUCLEOTIDE SEQUENCE</scope>
    <source>
        <strain evidence="10">F1F22</strain>
    </source>
</reference>
<keyword evidence="3" id="KW-1003">Cell membrane</keyword>
<evidence type="ECO:0000256" key="2">
    <source>
        <dbReference type="ARBA" id="ARBA00005236"/>
    </source>
</evidence>